<accession>A0A813MEP9</accession>
<name>A0A813MEP9_9BILA</name>
<gene>
    <name evidence="2" type="ORF">PYM288_LOCUS2</name>
</gene>
<feature type="region of interest" description="Disordered" evidence="1">
    <location>
        <begin position="25"/>
        <end position="123"/>
    </location>
</feature>
<comment type="caution">
    <text evidence="2">The sequence shown here is derived from an EMBL/GenBank/DDBJ whole genome shotgun (WGS) entry which is preliminary data.</text>
</comment>
<evidence type="ECO:0000256" key="1">
    <source>
        <dbReference type="SAM" id="MobiDB-lite"/>
    </source>
</evidence>
<dbReference type="AlphaFoldDB" id="A0A813MEP9"/>
<evidence type="ECO:0000313" key="2">
    <source>
        <dbReference type="EMBL" id="CAF0719230.1"/>
    </source>
</evidence>
<sequence length="123" mass="13125">MSNDKDKTCKDDAKECSSANNSIAEFVEATSVPEPANQDKVDKTTEVSPMDRGAEDELDEVAEGEKAKTADGSAENTEAPAEDEATDLQEIAGNIGRPDSKVTSNSPKKQDEPVEHVDLDKTA</sequence>
<protein>
    <submittedName>
        <fullName evidence="2">Uncharacterized protein</fullName>
    </submittedName>
</protein>
<feature type="compositionally biased region" description="Basic and acidic residues" evidence="1">
    <location>
        <begin position="108"/>
        <end position="123"/>
    </location>
</feature>
<dbReference type="EMBL" id="CAJNOH010000001">
    <property type="protein sequence ID" value="CAF0719230.1"/>
    <property type="molecule type" value="Genomic_DNA"/>
</dbReference>
<evidence type="ECO:0000313" key="3">
    <source>
        <dbReference type="Proteomes" id="UP000663854"/>
    </source>
</evidence>
<proteinExistence type="predicted"/>
<reference evidence="2" key="1">
    <citation type="submission" date="2021-02" db="EMBL/GenBank/DDBJ databases">
        <authorList>
            <person name="Nowell W R."/>
        </authorList>
    </citation>
    <scope>NUCLEOTIDE SEQUENCE</scope>
</reference>
<dbReference type="Proteomes" id="UP000663854">
    <property type="component" value="Unassembled WGS sequence"/>
</dbReference>
<organism evidence="2 3">
    <name type="scientific">Rotaria sordida</name>
    <dbReference type="NCBI Taxonomy" id="392033"/>
    <lineage>
        <taxon>Eukaryota</taxon>
        <taxon>Metazoa</taxon>
        <taxon>Spiralia</taxon>
        <taxon>Gnathifera</taxon>
        <taxon>Rotifera</taxon>
        <taxon>Eurotatoria</taxon>
        <taxon>Bdelloidea</taxon>
        <taxon>Philodinida</taxon>
        <taxon>Philodinidae</taxon>
        <taxon>Rotaria</taxon>
    </lineage>
</organism>